<evidence type="ECO:0008006" key="3">
    <source>
        <dbReference type="Google" id="ProtNLM"/>
    </source>
</evidence>
<dbReference type="Proteomes" id="UP001500729">
    <property type="component" value="Unassembled WGS sequence"/>
</dbReference>
<keyword evidence="2" id="KW-1185">Reference proteome</keyword>
<dbReference type="EMBL" id="BAAAGS010000041">
    <property type="protein sequence ID" value="GAA0546547.1"/>
    <property type="molecule type" value="Genomic_DNA"/>
</dbReference>
<name>A0ABP3NMW3_SACER</name>
<evidence type="ECO:0000313" key="2">
    <source>
        <dbReference type="Proteomes" id="UP001500729"/>
    </source>
</evidence>
<protein>
    <recommendedName>
        <fullName evidence="3">Nudix hydrolase domain-containing protein</fullName>
    </recommendedName>
</protein>
<gene>
    <name evidence="1" type="ORF">GCM10009533_51760</name>
</gene>
<organism evidence="1 2">
    <name type="scientific">Saccharopolyspora erythraea</name>
    <name type="common">Streptomyces erythraeus</name>
    <dbReference type="NCBI Taxonomy" id="1836"/>
    <lineage>
        <taxon>Bacteria</taxon>
        <taxon>Bacillati</taxon>
        <taxon>Actinomycetota</taxon>
        <taxon>Actinomycetes</taxon>
        <taxon>Pseudonocardiales</taxon>
        <taxon>Pseudonocardiaceae</taxon>
        <taxon>Saccharopolyspora</taxon>
    </lineage>
</organism>
<reference evidence="2" key="1">
    <citation type="journal article" date="2019" name="Int. J. Syst. Evol. Microbiol.">
        <title>The Global Catalogue of Microorganisms (GCM) 10K type strain sequencing project: providing services to taxonomists for standard genome sequencing and annotation.</title>
        <authorList>
            <consortium name="The Broad Institute Genomics Platform"/>
            <consortium name="The Broad Institute Genome Sequencing Center for Infectious Disease"/>
            <person name="Wu L."/>
            <person name="Ma J."/>
        </authorList>
    </citation>
    <scope>NUCLEOTIDE SEQUENCE [LARGE SCALE GENOMIC DNA]</scope>
    <source>
        <strain evidence="2">JCM 10303</strain>
    </source>
</reference>
<accession>A0ABP3NMW3</accession>
<comment type="caution">
    <text evidence="1">The sequence shown here is derived from an EMBL/GenBank/DDBJ whole genome shotgun (WGS) entry which is preliminary data.</text>
</comment>
<sequence length="374" mass="42175">MDAFSLKDVVLLVVGAGMGAFAERVLGRPWDRHVMARMRKLRARRKGRKAMRKLAVSGEFLTLGHARERVFVHQFSPRGFGRDHLDTKLVVAEPLGERIERLPEELRPVAVAELPERIEQQRRRIEDDPSAWNEEKLGVAAVRVSRDPRYDEPQLRIHFHQTDYATFSVLTNAWAQHVRDLDVETLSAGLLREVLPGLSHSFGINATVVTADGRLLLTKRNARISSNRPLTHISVNEGMRADDLTAGRPDPYATLRRGIEEELGIDIPPAAGVFHSLILDANRYQWAFLGHVDLAGTKWDAARVKAARAAGRSIDNWETDAVRDIPFTFDAVVEELADHQGWIAHGWANMLLTALYEFPSKHDRLLDVLSRARP</sequence>
<proteinExistence type="predicted"/>
<evidence type="ECO:0000313" key="1">
    <source>
        <dbReference type="EMBL" id="GAA0546547.1"/>
    </source>
</evidence>
<dbReference type="RefSeq" id="WP_009947765.1">
    <property type="nucleotide sequence ID" value="NZ_BAAAGS010000041.1"/>
</dbReference>